<gene>
    <name evidence="2" type="ORF">SY85_13835</name>
</gene>
<keyword evidence="3" id="KW-1185">Reference proteome</keyword>
<organism evidence="2 3">
    <name type="scientific">Flavisolibacter tropicus</name>
    <dbReference type="NCBI Taxonomy" id="1492898"/>
    <lineage>
        <taxon>Bacteria</taxon>
        <taxon>Pseudomonadati</taxon>
        <taxon>Bacteroidota</taxon>
        <taxon>Chitinophagia</taxon>
        <taxon>Chitinophagales</taxon>
        <taxon>Chitinophagaceae</taxon>
        <taxon>Flavisolibacter</taxon>
    </lineage>
</organism>
<reference evidence="2 3" key="2">
    <citation type="journal article" date="2016" name="Int. J. Syst. Evol. Microbiol.">
        <title>Flavisolibacter tropicus sp. nov., isolated from tropical soil.</title>
        <authorList>
            <person name="Lee J.J."/>
            <person name="Kang M.S."/>
            <person name="Kim G.S."/>
            <person name="Lee C.S."/>
            <person name="Lim S."/>
            <person name="Lee J."/>
            <person name="Roh S.H."/>
            <person name="Kang H."/>
            <person name="Ha J.M."/>
            <person name="Bae S."/>
            <person name="Jung H.Y."/>
            <person name="Kim M.K."/>
        </authorList>
    </citation>
    <scope>NUCLEOTIDE SEQUENCE [LARGE SCALE GENOMIC DNA]</scope>
    <source>
        <strain evidence="2 3">LCS9</strain>
    </source>
</reference>
<dbReference type="KEGG" id="fla:SY85_13835"/>
<protein>
    <submittedName>
        <fullName evidence="2">Uncharacterized protein</fullName>
    </submittedName>
</protein>
<feature type="signal peptide" evidence="1">
    <location>
        <begin position="1"/>
        <end position="24"/>
    </location>
</feature>
<name>A0A172TWG4_9BACT</name>
<feature type="chain" id="PRO_5008001255" evidence="1">
    <location>
        <begin position="25"/>
        <end position="133"/>
    </location>
</feature>
<dbReference type="EMBL" id="CP011390">
    <property type="protein sequence ID" value="ANE51425.1"/>
    <property type="molecule type" value="Genomic_DNA"/>
</dbReference>
<dbReference type="STRING" id="1492898.SY85_13835"/>
<dbReference type="Proteomes" id="UP000077177">
    <property type="component" value="Chromosome"/>
</dbReference>
<dbReference type="AlphaFoldDB" id="A0A172TWG4"/>
<reference evidence="3" key="1">
    <citation type="submission" date="2015-01" db="EMBL/GenBank/DDBJ databases">
        <title>Flavisolibacter sp./LCS9/ whole genome sequencing.</title>
        <authorList>
            <person name="Kim M.K."/>
            <person name="Srinivasan S."/>
            <person name="Lee J.-J."/>
        </authorList>
    </citation>
    <scope>NUCLEOTIDE SEQUENCE [LARGE SCALE GENOMIC DNA]</scope>
    <source>
        <strain evidence="3">LCS9</strain>
    </source>
</reference>
<sequence length="133" mass="15274">MKFVVAFFLYLCFHLLGGNNDAHASAHSYNHSYWQHIGKTQQLESLLADHERMITKNSGLAEENDHLISVEDDDEGHEDLIKKHLLQARYILAFSYVFILQYQPGCQADPLPFDGHVAFSSTPKYIVQRVLRV</sequence>
<evidence type="ECO:0000313" key="2">
    <source>
        <dbReference type="EMBL" id="ANE51425.1"/>
    </source>
</evidence>
<evidence type="ECO:0000313" key="3">
    <source>
        <dbReference type="Proteomes" id="UP000077177"/>
    </source>
</evidence>
<accession>A0A172TWG4</accession>
<proteinExistence type="predicted"/>
<keyword evidence="1" id="KW-0732">Signal</keyword>
<dbReference type="OrthoDB" id="680542at2"/>
<dbReference type="RefSeq" id="WP_066405437.1">
    <property type="nucleotide sequence ID" value="NZ_CP011390.1"/>
</dbReference>
<evidence type="ECO:0000256" key="1">
    <source>
        <dbReference type="SAM" id="SignalP"/>
    </source>
</evidence>